<dbReference type="RefSeq" id="XP_008083024.1">
    <property type="nucleotide sequence ID" value="XM_008084833.1"/>
</dbReference>
<evidence type="ECO:0000313" key="2">
    <source>
        <dbReference type="EMBL" id="EPE28915.1"/>
    </source>
</evidence>
<evidence type="ECO:0000259" key="1">
    <source>
        <dbReference type="Pfam" id="PF20150"/>
    </source>
</evidence>
<feature type="domain" description="2EXR" evidence="1">
    <location>
        <begin position="7"/>
        <end position="107"/>
    </location>
</feature>
<protein>
    <recommendedName>
        <fullName evidence="1">2EXR domain-containing protein</fullName>
    </recommendedName>
</protein>
<dbReference type="AlphaFoldDB" id="S3CTD6"/>
<gene>
    <name evidence="2" type="ORF">GLAREA_00073</name>
</gene>
<dbReference type="OrthoDB" id="3473305at2759"/>
<accession>S3CTD6</accession>
<keyword evidence="3" id="KW-1185">Reference proteome</keyword>
<dbReference type="HOGENOM" id="CLU_983691_0_0_1"/>
<dbReference type="EMBL" id="KE145367">
    <property type="protein sequence ID" value="EPE28915.1"/>
    <property type="molecule type" value="Genomic_DNA"/>
</dbReference>
<proteinExistence type="predicted"/>
<sequence length="283" mass="32844">MLNTQLSDLPRGLREEIWSLGLLPQPGVYKFDPEWFVFTPDGDGWEDERWMIPKRKYPSVMNVCQESRYCTLRIKSQEQKREQENGNAPYYCVGESARPFNPAIDTFWFSKEALLRHHWVSDLSCVIGNRLHIIENLAISQECFTPTVLAPRLNVQSVWNSFRWCRLLRFMSLRRVDVILAVGRTDEHHDETLTGKSPSSRGKELRIEKWTAGSSMETPQEVDTLIENVRASTVEAFQDLYENMLVGNAEEERLLPFPDGFIANWHDGSRINFHASMVQETSF</sequence>
<dbReference type="KEGG" id="glz:GLAREA_00073"/>
<dbReference type="InterPro" id="IPR045518">
    <property type="entry name" value="2EXR"/>
</dbReference>
<dbReference type="GeneID" id="19459133"/>
<name>S3CTD6_GLAL2</name>
<reference evidence="2 3" key="1">
    <citation type="journal article" date="2013" name="BMC Genomics">
        <title>Genomics-driven discovery of the pneumocandin biosynthetic gene cluster in the fungus Glarea lozoyensis.</title>
        <authorList>
            <person name="Chen L."/>
            <person name="Yue Q."/>
            <person name="Zhang X."/>
            <person name="Xiang M."/>
            <person name="Wang C."/>
            <person name="Li S."/>
            <person name="Che Y."/>
            <person name="Ortiz-Lopez F.J."/>
            <person name="Bills G.F."/>
            <person name="Liu X."/>
            <person name="An Z."/>
        </authorList>
    </citation>
    <scope>NUCLEOTIDE SEQUENCE [LARGE SCALE GENOMIC DNA]</scope>
    <source>
        <strain evidence="3">ATCC 20868 / MF5171</strain>
    </source>
</reference>
<organism evidence="2 3">
    <name type="scientific">Glarea lozoyensis (strain ATCC 20868 / MF5171)</name>
    <dbReference type="NCBI Taxonomy" id="1116229"/>
    <lineage>
        <taxon>Eukaryota</taxon>
        <taxon>Fungi</taxon>
        <taxon>Dikarya</taxon>
        <taxon>Ascomycota</taxon>
        <taxon>Pezizomycotina</taxon>
        <taxon>Leotiomycetes</taxon>
        <taxon>Helotiales</taxon>
        <taxon>Helotiaceae</taxon>
        <taxon>Glarea</taxon>
    </lineage>
</organism>
<evidence type="ECO:0000313" key="3">
    <source>
        <dbReference type="Proteomes" id="UP000016922"/>
    </source>
</evidence>
<dbReference type="Proteomes" id="UP000016922">
    <property type="component" value="Unassembled WGS sequence"/>
</dbReference>
<dbReference type="Pfam" id="PF20150">
    <property type="entry name" value="2EXR"/>
    <property type="match status" value="1"/>
</dbReference>